<keyword evidence="4 8" id="KW-0689">Ribosomal protein</keyword>
<dbReference type="PANTHER" id="PTHR21011:SF1">
    <property type="entry name" value="SMALL RIBOSOMAL SUBUNIT PROTEIN BS6M"/>
    <property type="match status" value="1"/>
</dbReference>
<evidence type="ECO:0000256" key="2">
    <source>
        <dbReference type="ARBA" id="ARBA00022730"/>
    </source>
</evidence>
<dbReference type="GO" id="GO:1990904">
    <property type="term" value="C:ribonucleoprotein complex"/>
    <property type="evidence" value="ECO:0007669"/>
    <property type="project" value="UniProtKB-KW"/>
</dbReference>
<accession>A0A3E2DEA2</accession>
<evidence type="ECO:0000313" key="9">
    <source>
        <dbReference type="EMBL" id="RFT43690.1"/>
    </source>
</evidence>
<dbReference type="HAMAP" id="MF_00360">
    <property type="entry name" value="Ribosomal_bS6"/>
    <property type="match status" value="1"/>
</dbReference>
<evidence type="ECO:0000256" key="8">
    <source>
        <dbReference type="HAMAP-Rule" id="MF_00360"/>
    </source>
</evidence>
<dbReference type="GO" id="GO:0005737">
    <property type="term" value="C:cytoplasm"/>
    <property type="evidence" value="ECO:0007669"/>
    <property type="project" value="UniProtKB-ARBA"/>
</dbReference>
<dbReference type="GO" id="GO:0005840">
    <property type="term" value="C:ribosome"/>
    <property type="evidence" value="ECO:0007669"/>
    <property type="project" value="UniProtKB-KW"/>
</dbReference>
<evidence type="ECO:0000256" key="4">
    <source>
        <dbReference type="ARBA" id="ARBA00022980"/>
    </source>
</evidence>
<dbReference type="EMBL" id="NOWI01000007">
    <property type="protein sequence ID" value="RFT43690.1"/>
    <property type="molecule type" value="Genomic_DNA"/>
</dbReference>
<evidence type="ECO:0000256" key="1">
    <source>
        <dbReference type="ARBA" id="ARBA00009512"/>
    </source>
</evidence>
<dbReference type="GO" id="GO:0006412">
    <property type="term" value="P:translation"/>
    <property type="evidence" value="ECO:0007669"/>
    <property type="project" value="UniProtKB-UniRule"/>
</dbReference>
<dbReference type="FunFam" id="3.30.70.60:FF:000002">
    <property type="entry name" value="30S ribosomal protein S6"/>
    <property type="match status" value="1"/>
</dbReference>
<keyword evidence="2 8" id="KW-0699">rRNA-binding</keyword>
<dbReference type="InterPro" id="IPR014717">
    <property type="entry name" value="Transl_elong_EF1B/ribsomal_bS6"/>
</dbReference>
<evidence type="ECO:0000256" key="5">
    <source>
        <dbReference type="ARBA" id="ARBA00023274"/>
    </source>
</evidence>
<dbReference type="NCBIfam" id="TIGR00166">
    <property type="entry name" value="S6"/>
    <property type="match status" value="1"/>
</dbReference>
<evidence type="ECO:0000256" key="6">
    <source>
        <dbReference type="ARBA" id="ARBA00035104"/>
    </source>
</evidence>
<comment type="similarity">
    <text evidence="1 8">Belongs to the bacterial ribosomal protein bS6 family.</text>
</comment>
<dbReference type="CDD" id="cd00473">
    <property type="entry name" value="bS6"/>
    <property type="match status" value="1"/>
</dbReference>
<name>A0A3E2DEA2_9ACTN</name>
<dbReference type="InterPro" id="IPR035980">
    <property type="entry name" value="Ribosomal_bS6_sf"/>
</dbReference>
<dbReference type="GO" id="GO:0070181">
    <property type="term" value="F:small ribosomal subunit rRNA binding"/>
    <property type="evidence" value="ECO:0007669"/>
    <property type="project" value="TreeGrafter"/>
</dbReference>
<dbReference type="InterPro" id="IPR020814">
    <property type="entry name" value="Ribosomal_S6_plastid/chlpt"/>
</dbReference>
<sequence>MRKYEVMIIIDPTAEERQVDSLMEKYLKVITDEKGTVDNVDVWGKRRLAYDIQKKSEGIYVVINATCEPATIQEMDRLLAIDEKVMRTKVMRIKVMRPEIH</sequence>
<evidence type="ECO:0000256" key="7">
    <source>
        <dbReference type="ARBA" id="ARBA00035294"/>
    </source>
</evidence>
<dbReference type="Gene3D" id="3.30.70.60">
    <property type="match status" value="1"/>
</dbReference>
<dbReference type="SUPFAM" id="SSF54995">
    <property type="entry name" value="Ribosomal protein S6"/>
    <property type="match status" value="1"/>
</dbReference>
<evidence type="ECO:0000256" key="3">
    <source>
        <dbReference type="ARBA" id="ARBA00022884"/>
    </source>
</evidence>
<gene>
    <name evidence="8" type="primary">rpsF</name>
    <name evidence="9" type="ORF">CHT91_08895</name>
</gene>
<protein>
    <recommendedName>
        <fullName evidence="7 8">Small ribosomal subunit protein bS6</fullName>
    </recommendedName>
</protein>
<evidence type="ECO:0000313" key="10">
    <source>
        <dbReference type="Proteomes" id="UP000259211"/>
    </source>
</evidence>
<comment type="caution">
    <text evidence="9">The sequence shown here is derived from an EMBL/GenBank/DDBJ whole genome shotgun (WGS) entry which is preliminary data.</text>
</comment>
<keyword evidence="5 8" id="KW-0687">Ribonucleoprotein</keyword>
<dbReference type="RefSeq" id="WP_117189512.1">
    <property type="nucleotide sequence ID" value="NZ_NOWI01000007.1"/>
</dbReference>
<dbReference type="Pfam" id="PF01250">
    <property type="entry name" value="Ribosomal_S6"/>
    <property type="match status" value="1"/>
</dbReference>
<dbReference type="PANTHER" id="PTHR21011">
    <property type="entry name" value="MITOCHONDRIAL 28S RIBOSOMAL PROTEIN S6"/>
    <property type="match status" value="1"/>
</dbReference>
<comment type="function">
    <text evidence="6 8">Binds together with bS18 to 16S ribosomal RNA.</text>
</comment>
<keyword evidence="3 8" id="KW-0694">RNA-binding</keyword>
<dbReference type="GO" id="GO:0003735">
    <property type="term" value="F:structural constituent of ribosome"/>
    <property type="evidence" value="ECO:0007669"/>
    <property type="project" value="InterPro"/>
</dbReference>
<dbReference type="InterPro" id="IPR000529">
    <property type="entry name" value="Ribosomal_bS6"/>
</dbReference>
<reference evidence="9 10" key="1">
    <citation type="submission" date="2017-07" db="EMBL/GenBank/DDBJ databases">
        <authorList>
            <person name="Sun Z.S."/>
            <person name="Albrecht U."/>
            <person name="Echele G."/>
            <person name="Lee C.C."/>
        </authorList>
    </citation>
    <scope>NUCLEOTIDE SEQUENCE [LARGE SCALE GENOMIC DNA]</scope>
    <source>
        <strain evidence="9 10">P16-029</strain>
    </source>
</reference>
<proteinExistence type="inferred from homology"/>
<dbReference type="AlphaFoldDB" id="A0A3E2DEA2"/>
<dbReference type="Proteomes" id="UP000259211">
    <property type="component" value="Unassembled WGS sequence"/>
</dbReference>
<organism evidence="9 10">
    <name type="scientific">Cutibacterium avidum</name>
    <dbReference type="NCBI Taxonomy" id="33010"/>
    <lineage>
        <taxon>Bacteria</taxon>
        <taxon>Bacillati</taxon>
        <taxon>Actinomycetota</taxon>
        <taxon>Actinomycetes</taxon>
        <taxon>Propionibacteriales</taxon>
        <taxon>Propionibacteriaceae</taxon>
        <taxon>Cutibacterium</taxon>
    </lineage>
</organism>